<dbReference type="Pfam" id="PF05159">
    <property type="entry name" value="Capsule_synth"/>
    <property type="match status" value="1"/>
</dbReference>
<dbReference type="GO" id="GO:0000271">
    <property type="term" value="P:polysaccharide biosynthetic process"/>
    <property type="evidence" value="ECO:0007669"/>
    <property type="project" value="InterPro"/>
</dbReference>
<keyword evidence="2" id="KW-1185">Reference proteome</keyword>
<dbReference type="GO" id="GO:0015774">
    <property type="term" value="P:polysaccharide transport"/>
    <property type="evidence" value="ECO:0007669"/>
    <property type="project" value="InterPro"/>
</dbReference>
<gene>
    <name evidence="1" type="ORF">KAK03_01800</name>
</gene>
<protein>
    <submittedName>
        <fullName evidence="1">Capsular biosynthesis protein</fullName>
    </submittedName>
</protein>
<accession>A0A940YAJ9</accession>
<evidence type="ECO:0000313" key="1">
    <source>
        <dbReference type="EMBL" id="MBQ0929202.1"/>
    </source>
</evidence>
<reference evidence="1 2" key="1">
    <citation type="submission" date="2021-04" db="EMBL/GenBank/DDBJ databases">
        <title>The genome sequence of Ideonella sp. 3Y2.</title>
        <authorList>
            <person name="Liu Y."/>
        </authorList>
    </citation>
    <scope>NUCLEOTIDE SEQUENCE [LARGE SCALE GENOMIC DNA]</scope>
    <source>
        <strain evidence="1 2">3Y2</strain>
    </source>
</reference>
<sequence>MIPHSLDHLLSRQRTLMLQGPMGDFFARLAQTLRSNGQQVWKVNFNGGDDLFYSGTDVLRFHQPAAFFAEWFAHLLDDLQPDTLVLFGQSRPLHAMAIPLARARGMAVFVFEEGYVRPDYVTLEQGGVNAASTLPRDAAYYRARLPETLPAPQPTHQTFGQVAKIAIRYALACRAERRTYPHYRHHREIDTVAEGLRWVRGWARKHWHHWRERKDSAFLAAPEQHKRFFLAPLQVWNDSQIVVHSRYGEMGDFIDEVLSSFSLHAPADTLLVFKHHPLDRPYSDYTHSIARRAKEFGVADRVHYIHDQHLPTLLRQALGVITVNSTTGLQALFHGTPVITLGDAVYDVEDLVFDGELDDFWKNPGTVDAALFQAFRNHLVTETQLNASFYADTPGLPTYAMSSSTALSRRLEATSPIPRPRPQSAA</sequence>
<dbReference type="AlphaFoldDB" id="A0A940YAJ9"/>
<dbReference type="Proteomes" id="UP000676246">
    <property type="component" value="Unassembled WGS sequence"/>
</dbReference>
<dbReference type="SUPFAM" id="SSF53756">
    <property type="entry name" value="UDP-Glycosyltransferase/glycogen phosphorylase"/>
    <property type="match status" value="1"/>
</dbReference>
<dbReference type="InterPro" id="IPR007833">
    <property type="entry name" value="Capsule_polysaccharide_synth"/>
</dbReference>
<dbReference type="RefSeq" id="WP_210851459.1">
    <property type="nucleotide sequence ID" value="NZ_JAGQDD010000001.1"/>
</dbReference>
<evidence type="ECO:0000313" key="2">
    <source>
        <dbReference type="Proteomes" id="UP000676246"/>
    </source>
</evidence>
<dbReference type="EMBL" id="JAGQDD010000001">
    <property type="protein sequence ID" value="MBQ0929202.1"/>
    <property type="molecule type" value="Genomic_DNA"/>
</dbReference>
<name>A0A940YAJ9_9BURK</name>
<comment type="caution">
    <text evidence="1">The sequence shown here is derived from an EMBL/GenBank/DDBJ whole genome shotgun (WGS) entry which is preliminary data.</text>
</comment>
<dbReference type="CDD" id="cd16441">
    <property type="entry name" value="beta_Kdo_transferase_KpsS"/>
    <property type="match status" value="1"/>
</dbReference>
<organism evidence="1 2">
    <name type="scientific">Ideonella alba</name>
    <dbReference type="NCBI Taxonomy" id="2824118"/>
    <lineage>
        <taxon>Bacteria</taxon>
        <taxon>Pseudomonadati</taxon>
        <taxon>Pseudomonadota</taxon>
        <taxon>Betaproteobacteria</taxon>
        <taxon>Burkholderiales</taxon>
        <taxon>Sphaerotilaceae</taxon>
        <taxon>Ideonella</taxon>
    </lineage>
</organism>
<proteinExistence type="predicted"/>